<evidence type="ECO:0000313" key="1">
    <source>
        <dbReference type="EMBL" id="MCI67259.1"/>
    </source>
</evidence>
<sequence>MSSKRSVQESIDVVRSRTNLSNKMWEPLKEKLLDRMFVVGATLGLV</sequence>
<reference evidence="1 2" key="1">
    <citation type="journal article" date="2018" name="Front. Plant Sci.">
        <title>Red Clover (Trifolium pratense) and Zigzag Clover (T. medium) - A Picture of Genomic Similarities and Differences.</title>
        <authorList>
            <person name="Dluhosova J."/>
            <person name="Istvanek J."/>
            <person name="Nedelnik J."/>
            <person name="Repkova J."/>
        </authorList>
    </citation>
    <scope>NUCLEOTIDE SEQUENCE [LARGE SCALE GENOMIC DNA]</scope>
    <source>
        <strain evidence="2">cv. 10/8</strain>
        <tissue evidence="1">Leaf</tissue>
    </source>
</reference>
<protein>
    <submittedName>
        <fullName evidence="1">Uncharacterized protein</fullName>
    </submittedName>
</protein>
<accession>A0A392U1K7</accession>
<comment type="caution">
    <text evidence="1">The sequence shown here is derived from an EMBL/GenBank/DDBJ whole genome shotgun (WGS) entry which is preliminary data.</text>
</comment>
<feature type="non-terminal residue" evidence="1">
    <location>
        <position position="46"/>
    </location>
</feature>
<name>A0A392U1K7_9FABA</name>
<organism evidence="1 2">
    <name type="scientific">Trifolium medium</name>
    <dbReference type="NCBI Taxonomy" id="97028"/>
    <lineage>
        <taxon>Eukaryota</taxon>
        <taxon>Viridiplantae</taxon>
        <taxon>Streptophyta</taxon>
        <taxon>Embryophyta</taxon>
        <taxon>Tracheophyta</taxon>
        <taxon>Spermatophyta</taxon>
        <taxon>Magnoliopsida</taxon>
        <taxon>eudicotyledons</taxon>
        <taxon>Gunneridae</taxon>
        <taxon>Pentapetalae</taxon>
        <taxon>rosids</taxon>
        <taxon>fabids</taxon>
        <taxon>Fabales</taxon>
        <taxon>Fabaceae</taxon>
        <taxon>Papilionoideae</taxon>
        <taxon>50 kb inversion clade</taxon>
        <taxon>NPAAA clade</taxon>
        <taxon>Hologalegina</taxon>
        <taxon>IRL clade</taxon>
        <taxon>Trifolieae</taxon>
        <taxon>Trifolium</taxon>
    </lineage>
</organism>
<proteinExistence type="predicted"/>
<evidence type="ECO:0000313" key="2">
    <source>
        <dbReference type="Proteomes" id="UP000265520"/>
    </source>
</evidence>
<dbReference type="Proteomes" id="UP000265520">
    <property type="component" value="Unassembled WGS sequence"/>
</dbReference>
<dbReference type="EMBL" id="LXQA010712829">
    <property type="protein sequence ID" value="MCI67259.1"/>
    <property type="molecule type" value="Genomic_DNA"/>
</dbReference>
<keyword evidence="2" id="KW-1185">Reference proteome</keyword>
<dbReference type="AlphaFoldDB" id="A0A392U1K7"/>